<reference evidence="3 4" key="1">
    <citation type="journal article" date="2018" name="Nat. Ecol. Evol.">
        <title>Shark genomes provide insights into elasmobranch evolution and the origin of vertebrates.</title>
        <authorList>
            <person name="Hara Y"/>
            <person name="Yamaguchi K"/>
            <person name="Onimaru K"/>
            <person name="Kadota M"/>
            <person name="Koyanagi M"/>
            <person name="Keeley SD"/>
            <person name="Tatsumi K"/>
            <person name="Tanaka K"/>
            <person name="Motone F"/>
            <person name="Kageyama Y"/>
            <person name="Nozu R"/>
            <person name="Adachi N"/>
            <person name="Nishimura O"/>
            <person name="Nakagawa R"/>
            <person name="Tanegashima C"/>
            <person name="Kiyatake I"/>
            <person name="Matsumoto R"/>
            <person name="Murakumo K"/>
            <person name="Nishida K"/>
            <person name="Terakita A"/>
            <person name="Kuratani S"/>
            <person name="Sato K"/>
            <person name="Hyodo S Kuraku.S."/>
        </authorList>
    </citation>
    <scope>NUCLEOTIDE SEQUENCE [LARGE SCALE GENOMIC DNA]</scope>
</reference>
<dbReference type="EMBL" id="BEZZ01000841">
    <property type="protein sequence ID" value="GCC36495.1"/>
    <property type="molecule type" value="Genomic_DNA"/>
</dbReference>
<dbReference type="OMA" id="YKTHYSS"/>
<gene>
    <name evidence="3" type="ORF">chiPu_0014989</name>
</gene>
<accession>A0A401T1I5</accession>
<comment type="caution">
    <text evidence="3">The sequence shown here is derived from an EMBL/GenBank/DDBJ whole genome shotgun (WGS) entry which is preliminary data.</text>
</comment>
<dbReference type="AlphaFoldDB" id="A0A401T1I5"/>
<keyword evidence="2" id="KW-0732">Signal</keyword>
<keyword evidence="1" id="KW-0812">Transmembrane</keyword>
<evidence type="ECO:0000313" key="4">
    <source>
        <dbReference type="Proteomes" id="UP000287033"/>
    </source>
</evidence>
<dbReference type="STRING" id="137246.A0A401T1I5"/>
<evidence type="ECO:0000256" key="2">
    <source>
        <dbReference type="SAM" id="SignalP"/>
    </source>
</evidence>
<dbReference type="Proteomes" id="UP000287033">
    <property type="component" value="Unassembled WGS sequence"/>
</dbReference>
<evidence type="ECO:0000256" key="1">
    <source>
        <dbReference type="SAM" id="Phobius"/>
    </source>
</evidence>
<keyword evidence="1" id="KW-0472">Membrane</keyword>
<feature type="signal peptide" evidence="2">
    <location>
        <begin position="1"/>
        <end position="19"/>
    </location>
</feature>
<dbReference type="GO" id="GO:0016020">
    <property type="term" value="C:membrane"/>
    <property type="evidence" value="ECO:0007669"/>
    <property type="project" value="TreeGrafter"/>
</dbReference>
<dbReference type="PANTHER" id="PTHR15446">
    <property type="entry name" value="UROPLAKIN III"/>
    <property type="match status" value="1"/>
</dbReference>
<evidence type="ECO:0000313" key="3">
    <source>
        <dbReference type="EMBL" id="GCC36495.1"/>
    </source>
</evidence>
<keyword evidence="4" id="KW-1185">Reference proteome</keyword>
<keyword evidence="1" id="KW-1133">Transmembrane helix</keyword>
<proteinExistence type="predicted"/>
<dbReference type="InterPro" id="IPR024831">
    <property type="entry name" value="Uroplakin-3"/>
</dbReference>
<name>A0A401T1I5_CHIPU</name>
<dbReference type="OrthoDB" id="9939598at2759"/>
<feature type="chain" id="PRO_5019116399" evidence="2">
    <location>
        <begin position="20"/>
        <end position="263"/>
    </location>
</feature>
<dbReference type="PANTHER" id="PTHR15446:SF2">
    <property type="entry name" value="UROPLAKIN-3B-LIKE PROTEIN 1-RELATED"/>
    <property type="match status" value="1"/>
</dbReference>
<feature type="transmembrane region" description="Helical" evidence="1">
    <location>
        <begin position="198"/>
        <end position="223"/>
    </location>
</feature>
<protein>
    <submittedName>
        <fullName evidence="3">Uncharacterized protein</fullName>
    </submittedName>
</protein>
<organism evidence="3 4">
    <name type="scientific">Chiloscyllium punctatum</name>
    <name type="common">Brownbanded bambooshark</name>
    <name type="synonym">Hemiscyllium punctatum</name>
    <dbReference type="NCBI Taxonomy" id="137246"/>
    <lineage>
        <taxon>Eukaryota</taxon>
        <taxon>Metazoa</taxon>
        <taxon>Chordata</taxon>
        <taxon>Craniata</taxon>
        <taxon>Vertebrata</taxon>
        <taxon>Chondrichthyes</taxon>
        <taxon>Elasmobranchii</taxon>
        <taxon>Galeomorphii</taxon>
        <taxon>Galeoidea</taxon>
        <taxon>Orectolobiformes</taxon>
        <taxon>Hemiscylliidae</taxon>
        <taxon>Chiloscyllium</taxon>
    </lineage>
</organism>
<sequence>MNRLFRVVLLCAVCGVGSSVPTPISYVPEVLSSTVLGRITQTTVALEQPLCVFNSSDTGCVNCDVWLLVANSSGVARFNSIKNEFVDPSSLMYQDAFSGSNGFYLTVKTKRNVYSCPATAIPGQILTLRVGAEVPCTTPNCNAPLPTGGTFRMKYILINPDIKTPNIVAETEFTDEIMLKSATDPNTIVPFSRRTGGMVVITTILSILLFLLLAMFVAMLAVVCCKKSMSSDFPEHITRFDSLRRYNTHSLQKNPGIISPKGM</sequence>